<reference evidence="1" key="1">
    <citation type="submission" date="2020-06" db="EMBL/GenBank/DDBJ databases">
        <authorList>
            <person name="Li T."/>
            <person name="Hu X."/>
            <person name="Zhang T."/>
            <person name="Song X."/>
            <person name="Zhang H."/>
            <person name="Dai N."/>
            <person name="Sheng W."/>
            <person name="Hou X."/>
            <person name="Wei L."/>
        </authorList>
    </citation>
    <scope>NUCLEOTIDE SEQUENCE</scope>
    <source>
        <strain evidence="1">G01</strain>
        <tissue evidence="1">Leaf</tissue>
    </source>
</reference>
<dbReference type="PANTHER" id="PTHR33710:SF79">
    <property type="entry name" value="OS06G0205337 PROTEIN"/>
    <property type="match status" value="1"/>
</dbReference>
<dbReference type="PANTHER" id="PTHR33710">
    <property type="entry name" value="BNAC02G09200D PROTEIN"/>
    <property type="match status" value="1"/>
</dbReference>
<sequence length="302" mass="34921">MGDRCLWKRLDRMLVNEYWLTSWPDSKYIASTPGTSDHSPLILTSNTTRIKSKGMFRFDNFLASQENFIQEVTRIWRNSVHGTHMYSVTVKLKALKHVFRGMRKAKGDLTYNVLRAKQYLDQAQTLLHKYPHSDSIQLLEHLSRIMYSKAVNLERLSLQQRANMTWLKDGDSSSKVFFRKIAAKRVRQRIYQLEDSFGRTIQGEEAITQEVVAYFKNLLGRETSTRDLDLSYLHCYFAGTLTNVQAVEMIKPVMGDEVCHAVFDIEDQKASGLDGYTATFFKKAWEVVGEEITIAVQQFFSS</sequence>
<protein>
    <submittedName>
        <fullName evidence="1">Uncharacterized protein</fullName>
    </submittedName>
</protein>
<comment type="caution">
    <text evidence="1">The sequence shown here is derived from an EMBL/GenBank/DDBJ whole genome shotgun (WGS) entry which is preliminary data.</text>
</comment>
<organism evidence="1">
    <name type="scientific">Sesamum angustifolium</name>
    <dbReference type="NCBI Taxonomy" id="2727405"/>
    <lineage>
        <taxon>Eukaryota</taxon>
        <taxon>Viridiplantae</taxon>
        <taxon>Streptophyta</taxon>
        <taxon>Embryophyta</taxon>
        <taxon>Tracheophyta</taxon>
        <taxon>Spermatophyta</taxon>
        <taxon>Magnoliopsida</taxon>
        <taxon>eudicotyledons</taxon>
        <taxon>Gunneridae</taxon>
        <taxon>Pentapetalae</taxon>
        <taxon>asterids</taxon>
        <taxon>lamiids</taxon>
        <taxon>Lamiales</taxon>
        <taxon>Pedaliaceae</taxon>
        <taxon>Sesamum</taxon>
    </lineage>
</organism>
<evidence type="ECO:0000313" key="1">
    <source>
        <dbReference type="EMBL" id="KAL0281980.1"/>
    </source>
</evidence>
<proteinExistence type="predicted"/>
<accession>A0AAW2IKD5</accession>
<dbReference type="AlphaFoldDB" id="A0AAW2IKD5"/>
<name>A0AAW2IKD5_9LAMI</name>
<dbReference type="EMBL" id="JACGWK010001861">
    <property type="protein sequence ID" value="KAL0281980.1"/>
    <property type="molecule type" value="Genomic_DNA"/>
</dbReference>
<reference evidence="1" key="2">
    <citation type="journal article" date="2024" name="Plant">
        <title>Genomic evolution and insights into agronomic trait innovations of Sesamum species.</title>
        <authorList>
            <person name="Miao H."/>
            <person name="Wang L."/>
            <person name="Qu L."/>
            <person name="Liu H."/>
            <person name="Sun Y."/>
            <person name="Le M."/>
            <person name="Wang Q."/>
            <person name="Wei S."/>
            <person name="Zheng Y."/>
            <person name="Lin W."/>
            <person name="Duan Y."/>
            <person name="Cao H."/>
            <person name="Xiong S."/>
            <person name="Wang X."/>
            <person name="Wei L."/>
            <person name="Li C."/>
            <person name="Ma Q."/>
            <person name="Ju M."/>
            <person name="Zhao R."/>
            <person name="Li G."/>
            <person name="Mu C."/>
            <person name="Tian Q."/>
            <person name="Mei H."/>
            <person name="Zhang T."/>
            <person name="Gao T."/>
            <person name="Zhang H."/>
        </authorList>
    </citation>
    <scope>NUCLEOTIDE SEQUENCE</scope>
    <source>
        <strain evidence="1">G01</strain>
    </source>
</reference>
<feature type="non-terminal residue" evidence="1">
    <location>
        <position position="302"/>
    </location>
</feature>
<gene>
    <name evidence="1" type="ORF">Sangu_2978600</name>
</gene>